<keyword evidence="3" id="KW-1185">Reference proteome</keyword>
<feature type="region of interest" description="Disordered" evidence="1">
    <location>
        <begin position="91"/>
        <end position="136"/>
    </location>
</feature>
<sequence length="136" mass="14618">MGCTSSITAAEKIHRQNPNIQINVIEPSTAVSTTTRTGTPPSPRCVRAPPALRSVALQVSERRRAGRCQSALSHAGEVGGRVPCERRQRFSEGSWGNRNGSMSSVCLSSSQSPGWRGAGRKATSQEELSQSRKAER</sequence>
<gene>
    <name evidence="2" type="ORF">HHUSO_G22984</name>
</gene>
<comment type="caution">
    <text evidence="2">The sequence shown here is derived from an EMBL/GenBank/DDBJ whole genome shotgun (WGS) entry which is preliminary data.</text>
</comment>
<protein>
    <submittedName>
        <fullName evidence="2">Uncharacterized protein</fullName>
    </submittedName>
</protein>
<name>A0ABR0YVR4_HUSHU</name>
<evidence type="ECO:0000313" key="3">
    <source>
        <dbReference type="Proteomes" id="UP001369086"/>
    </source>
</evidence>
<dbReference type="Proteomes" id="UP001369086">
    <property type="component" value="Unassembled WGS sequence"/>
</dbReference>
<proteinExistence type="predicted"/>
<evidence type="ECO:0000256" key="1">
    <source>
        <dbReference type="SAM" id="MobiDB-lite"/>
    </source>
</evidence>
<organism evidence="2 3">
    <name type="scientific">Huso huso</name>
    <name type="common">Beluga</name>
    <name type="synonym">Acipenser huso</name>
    <dbReference type="NCBI Taxonomy" id="61971"/>
    <lineage>
        <taxon>Eukaryota</taxon>
        <taxon>Metazoa</taxon>
        <taxon>Chordata</taxon>
        <taxon>Craniata</taxon>
        <taxon>Vertebrata</taxon>
        <taxon>Euteleostomi</taxon>
        <taxon>Actinopterygii</taxon>
        <taxon>Chondrostei</taxon>
        <taxon>Acipenseriformes</taxon>
        <taxon>Acipenseridae</taxon>
        <taxon>Huso</taxon>
    </lineage>
</organism>
<accession>A0ABR0YVR4</accession>
<dbReference type="EMBL" id="JAHFZB010000022">
    <property type="protein sequence ID" value="KAK6476556.1"/>
    <property type="molecule type" value="Genomic_DNA"/>
</dbReference>
<feature type="compositionally biased region" description="Low complexity" evidence="1">
    <location>
        <begin position="101"/>
        <end position="112"/>
    </location>
</feature>
<reference evidence="2 3" key="1">
    <citation type="submission" date="2021-05" db="EMBL/GenBank/DDBJ databases">
        <authorList>
            <person name="Zahm M."/>
            <person name="Klopp C."/>
            <person name="Cabau C."/>
            <person name="Kuhl H."/>
            <person name="Suciu R."/>
            <person name="Ciorpac M."/>
            <person name="Holostenco D."/>
            <person name="Gessner J."/>
            <person name="Wuertz S."/>
            <person name="Hohne C."/>
            <person name="Stock M."/>
            <person name="Gislard M."/>
            <person name="Lluch J."/>
            <person name="Milhes M."/>
            <person name="Lampietro C."/>
            <person name="Lopez Roques C."/>
            <person name="Donnadieu C."/>
            <person name="Du K."/>
            <person name="Schartl M."/>
            <person name="Guiguen Y."/>
        </authorList>
    </citation>
    <scope>NUCLEOTIDE SEQUENCE [LARGE SCALE GENOMIC DNA]</scope>
    <source>
        <strain evidence="2">Hh-F2</strain>
        <tissue evidence="2">Blood</tissue>
    </source>
</reference>
<evidence type="ECO:0000313" key="2">
    <source>
        <dbReference type="EMBL" id="KAK6476556.1"/>
    </source>
</evidence>